<reference evidence="1 2" key="1">
    <citation type="submission" date="2018-06" db="EMBL/GenBank/DDBJ databases">
        <title>Chryseolinea flavus sp. nov., a member of the phylum Bacteroidetes isolated from soil.</title>
        <authorList>
            <person name="Li Y."/>
            <person name="Wang J."/>
        </authorList>
    </citation>
    <scope>NUCLEOTIDE SEQUENCE [LARGE SCALE GENOMIC DNA]</scope>
    <source>
        <strain evidence="1 2">SDU1-6</strain>
    </source>
</reference>
<gene>
    <name evidence="1" type="ORF">DQQ10_05265</name>
</gene>
<sequence>MKMRVVSFLVGVSICYGCGNSESASSSNESISGTYVREYSSEILNQLSGNKMGMRTVRDTIYISTAGEKFKVENAKWSMNDYDQEGWKNMEHAESGPLPAFTAEYDESSRTLNSGSAPDLVISEDNKLSVGGKSEIAYAKIN</sequence>
<dbReference type="Proteomes" id="UP000251889">
    <property type="component" value="Unassembled WGS sequence"/>
</dbReference>
<keyword evidence="2" id="KW-1185">Reference proteome</keyword>
<dbReference type="RefSeq" id="WP_112745794.1">
    <property type="nucleotide sequence ID" value="NZ_QMFY01000002.1"/>
</dbReference>
<proteinExistence type="predicted"/>
<evidence type="ECO:0000313" key="1">
    <source>
        <dbReference type="EMBL" id="RAW01969.1"/>
    </source>
</evidence>
<comment type="caution">
    <text evidence="1">The sequence shown here is derived from an EMBL/GenBank/DDBJ whole genome shotgun (WGS) entry which is preliminary data.</text>
</comment>
<dbReference type="EMBL" id="QMFY01000002">
    <property type="protein sequence ID" value="RAW01969.1"/>
    <property type="molecule type" value="Genomic_DNA"/>
</dbReference>
<protein>
    <submittedName>
        <fullName evidence="1">Uncharacterized protein</fullName>
    </submittedName>
</protein>
<evidence type="ECO:0000313" key="2">
    <source>
        <dbReference type="Proteomes" id="UP000251889"/>
    </source>
</evidence>
<name>A0A364Y528_9BACT</name>
<dbReference type="AlphaFoldDB" id="A0A364Y528"/>
<accession>A0A364Y528</accession>
<organism evidence="1 2">
    <name type="scientific">Pseudochryseolinea flava</name>
    <dbReference type="NCBI Taxonomy" id="2059302"/>
    <lineage>
        <taxon>Bacteria</taxon>
        <taxon>Pseudomonadati</taxon>
        <taxon>Bacteroidota</taxon>
        <taxon>Cytophagia</taxon>
        <taxon>Cytophagales</taxon>
        <taxon>Fulvivirgaceae</taxon>
        <taxon>Pseudochryseolinea</taxon>
    </lineage>
</organism>